<dbReference type="PANTHER" id="PTHR33744">
    <property type="entry name" value="CARBOHYDRATE DIACID REGULATOR"/>
    <property type="match status" value="1"/>
</dbReference>
<dbReference type="InterPro" id="IPR042070">
    <property type="entry name" value="PucR_C-HTH_sf"/>
</dbReference>
<dbReference type="EMBL" id="JACHGV010000016">
    <property type="protein sequence ID" value="MBB6081189.1"/>
    <property type="molecule type" value="Genomic_DNA"/>
</dbReference>
<dbReference type="Proteomes" id="UP000591537">
    <property type="component" value="Unassembled WGS sequence"/>
</dbReference>
<dbReference type="InterPro" id="IPR025736">
    <property type="entry name" value="PucR_C-HTH_dom"/>
</dbReference>
<proteinExistence type="predicted"/>
<accession>A0A7W9TI74</accession>
<keyword evidence="4" id="KW-1185">Reference proteome</keyword>
<feature type="domain" description="PucR C-terminal helix-turn-helix" evidence="1">
    <location>
        <begin position="341"/>
        <end position="395"/>
    </location>
</feature>
<dbReference type="AlphaFoldDB" id="A0A7W9TI74"/>
<organism evidence="3 4">
    <name type="scientific">Streptomyces paradoxus</name>
    <dbReference type="NCBI Taxonomy" id="66375"/>
    <lineage>
        <taxon>Bacteria</taxon>
        <taxon>Bacillati</taxon>
        <taxon>Actinomycetota</taxon>
        <taxon>Actinomycetes</taxon>
        <taxon>Kitasatosporales</taxon>
        <taxon>Streptomycetaceae</taxon>
        <taxon>Streptomyces</taxon>
    </lineage>
</organism>
<name>A0A7W9TI74_9ACTN</name>
<dbReference type="Pfam" id="PF14361">
    <property type="entry name" value="RsbRD_N"/>
    <property type="match status" value="1"/>
</dbReference>
<dbReference type="PANTHER" id="PTHR33744:SF1">
    <property type="entry name" value="DNA-BINDING TRANSCRIPTIONAL ACTIVATOR ADER"/>
    <property type="match status" value="1"/>
</dbReference>
<evidence type="ECO:0000259" key="1">
    <source>
        <dbReference type="Pfam" id="PF13556"/>
    </source>
</evidence>
<evidence type="ECO:0000313" key="3">
    <source>
        <dbReference type="EMBL" id="MBB6081189.1"/>
    </source>
</evidence>
<gene>
    <name evidence="3" type="ORF">HNR57_007140</name>
</gene>
<evidence type="ECO:0000313" key="4">
    <source>
        <dbReference type="Proteomes" id="UP000591537"/>
    </source>
</evidence>
<feature type="domain" description="RsbT co-antagonist protein RsbRD N-terminal" evidence="2">
    <location>
        <begin position="16"/>
        <end position="155"/>
    </location>
</feature>
<sequence>MLDGRPAVVWLRDHRDELVDLALDALADQDGAAPATVRRRDPELRWIIAYNVDAFVRALEKGDTSVQEDDVADLVASAARRAGEGEPVENLLRDYQIGMDATWQVVARRCPPADQTGLIQLTIAMHAYLRQVTTLVVRGFQHEAARIHAGERDARYALYSALLTGEHPDTAAGLAGITLPEQYLVVSLKLGPGSRPDEPGRAPEITHHRRANAVRRVLADHAGDDALALIQDPAATALIPLPPGPGNDLKAYLGDLTQRLSDLASAPVHTAAAAAAPHAVPAARAQSEEILQIALATGRPPGAYVLDDVVVTYQLTRPGPGLDLLLQRLRPLDAHPEWESTLRSYLEHGFDRKATAAHLNLHPNSVDYRLGRIAHLCGLDAADPAQRLTVFAALYARDRAAYLEHES</sequence>
<dbReference type="Pfam" id="PF13556">
    <property type="entry name" value="HTH_30"/>
    <property type="match status" value="1"/>
</dbReference>
<protein>
    <recommendedName>
        <fullName evidence="5">PucR C-terminal helix-turn-helix domain-containing protein</fullName>
    </recommendedName>
</protein>
<comment type="caution">
    <text evidence="3">The sequence shown here is derived from an EMBL/GenBank/DDBJ whole genome shotgun (WGS) entry which is preliminary data.</text>
</comment>
<dbReference type="InterPro" id="IPR025751">
    <property type="entry name" value="RsbRD_N_dom"/>
</dbReference>
<reference evidence="3 4" key="1">
    <citation type="submission" date="2020-08" db="EMBL/GenBank/DDBJ databases">
        <title>Genomic Encyclopedia of Type Strains, Phase IV (KMG-IV): sequencing the most valuable type-strain genomes for metagenomic binning, comparative biology and taxonomic classification.</title>
        <authorList>
            <person name="Goeker M."/>
        </authorList>
    </citation>
    <scope>NUCLEOTIDE SEQUENCE [LARGE SCALE GENOMIC DNA]</scope>
    <source>
        <strain evidence="3 4">DSM 43350</strain>
    </source>
</reference>
<evidence type="ECO:0000259" key="2">
    <source>
        <dbReference type="Pfam" id="PF14361"/>
    </source>
</evidence>
<dbReference type="RefSeq" id="WP_184566706.1">
    <property type="nucleotide sequence ID" value="NZ_BAAARS010000029.1"/>
</dbReference>
<dbReference type="InterPro" id="IPR051448">
    <property type="entry name" value="CdaR-like_regulators"/>
</dbReference>
<dbReference type="Gene3D" id="1.10.10.2840">
    <property type="entry name" value="PucR C-terminal helix-turn-helix domain"/>
    <property type="match status" value="1"/>
</dbReference>
<evidence type="ECO:0008006" key="5">
    <source>
        <dbReference type="Google" id="ProtNLM"/>
    </source>
</evidence>